<protein>
    <submittedName>
        <fullName evidence="1">Uncharacterized protein</fullName>
    </submittedName>
</protein>
<accession>A0ACB9IC67</accession>
<sequence>MYAWTDKAFSKIVGDWGEVLFIDVAHDESMSVDRVCVRTKKLIPPLERVQVKVKGDVYEVLCKELMPWSPLVQVAEDGMGGNLQDDCCKIIEELPLPDKLSDVGLGGWVMVSRLGWVIKRLGNRWRMASP</sequence>
<evidence type="ECO:0000313" key="1">
    <source>
        <dbReference type="EMBL" id="KAI3805605.1"/>
    </source>
</evidence>
<comment type="caution">
    <text evidence="1">The sequence shown here is derived from an EMBL/GenBank/DDBJ whole genome shotgun (WGS) entry which is preliminary data.</text>
</comment>
<organism evidence="1 2">
    <name type="scientific">Smallanthus sonchifolius</name>
    <dbReference type="NCBI Taxonomy" id="185202"/>
    <lineage>
        <taxon>Eukaryota</taxon>
        <taxon>Viridiplantae</taxon>
        <taxon>Streptophyta</taxon>
        <taxon>Embryophyta</taxon>
        <taxon>Tracheophyta</taxon>
        <taxon>Spermatophyta</taxon>
        <taxon>Magnoliopsida</taxon>
        <taxon>eudicotyledons</taxon>
        <taxon>Gunneridae</taxon>
        <taxon>Pentapetalae</taxon>
        <taxon>asterids</taxon>
        <taxon>campanulids</taxon>
        <taxon>Asterales</taxon>
        <taxon>Asteraceae</taxon>
        <taxon>Asteroideae</taxon>
        <taxon>Heliantheae alliance</taxon>
        <taxon>Millerieae</taxon>
        <taxon>Smallanthus</taxon>
    </lineage>
</organism>
<dbReference type="EMBL" id="CM042026">
    <property type="protein sequence ID" value="KAI3805605.1"/>
    <property type="molecule type" value="Genomic_DNA"/>
</dbReference>
<evidence type="ECO:0000313" key="2">
    <source>
        <dbReference type="Proteomes" id="UP001056120"/>
    </source>
</evidence>
<dbReference type="Proteomes" id="UP001056120">
    <property type="component" value="Linkage Group LG09"/>
</dbReference>
<name>A0ACB9IC67_9ASTR</name>
<reference evidence="1 2" key="2">
    <citation type="journal article" date="2022" name="Mol. Ecol. Resour.">
        <title>The genomes of chicory, endive, great burdock and yacon provide insights into Asteraceae paleo-polyploidization history and plant inulin production.</title>
        <authorList>
            <person name="Fan W."/>
            <person name="Wang S."/>
            <person name="Wang H."/>
            <person name="Wang A."/>
            <person name="Jiang F."/>
            <person name="Liu H."/>
            <person name="Zhao H."/>
            <person name="Xu D."/>
            <person name="Zhang Y."/>
        </authorList>
    </citation>
    <scope>NUCLEOTIDE SEQUENCE [LARGE SCALE GENOMIC DNA]</scope>
    <source>
        <strain evidence="2">cv. Yunnan</strain>
        <tissue evidence="1">Leaves</tissue>
    </source>
</reference>
<reference evidence="2" key="1">
    <citation type="journal article" date="2022" name="Mol. Ecol. Resour.">
        <title>The genomes of chicory, endive, great burdock and yacon provide insights into Asteraceae palaeo-polyploidization history and plant inulin production.</title>
        <authorList>
            <person name="Fan W."/>
            <person name="Wang S."/>
            <person name="Wang H."/>
            <person name="Wang A."/>
            <person name="Jiang F."/>
            <person name="Liu H."/>
            <person name="Zhao H."/>
            <person name="Xu D."/>
            <person name="Zhang Y."/>
        </authorList>
    </citation>
    <scope>NUCLEOTIDE SEQUENCE [LARGE SCALE GENOMIC DNA]</scope>
    <source>
        <strain evidence="2">cv. Yunnan</strain>
    </source>
</reference>
<keyword evidence="2" id="KW-1185">Reference proteome</keyword>
<proteinExistence type="predicted"/>
<gene>
    <name evidence="1" type="ORF">L1987_28133</name>
</gene>